<evidence type="ECO:0000313" key="2">
    <source>
        <dbReference type="Proteomes" id="UP001465153"/>
    </source>
</evidence>
<gene>
    <name evidence="1" type="ORF">NBRC116591_15650</name>
</gene>
<dbReference type="Proteomes" id="UP001465153">
    <property type="component" value="Unassembled WGS sequence"/>
</dbReference>
<keyword evidence="2" id="KW-1185">Reference proteome</keyword>
<dbReference type="InterPro" id="IPR021490">
    <property type="entry name" value="DUF3144"/>
</dbReference>
<evidence type="ECO:0008006" key="3">
    <source>
        <dbReference type="Google" id="ProtNLM"/>
    </source>
</evidence>
<dbReference type="EMBL" id="BAABWN010000004">
    <property type="protein sequence ID" value="GAA6167755.1"/>
    <property type="molecule type" value="Genomic_DNA"/>
</dbReference>
<accession>A0ABQ0A7Y9</accession>
<organism evidence="1 2">
    <name type="scientific">Sessilibacter corallicola</name>
    <dbReference type="NCBI Taxonomy" id="2904075"/>
    <lineage>
        <taxon>Bacteria</taxon>
        <taxon>Pseudomonadati</taxon>
        <taxon>Pseudomonadota</taxon>
        <taxon>Gammaproteobacteria</taxon>
        <taxon>Cellvibrionales</taxon>
        <taxon>Cellvibrionaceae</taxon>
        <taxon>Sessilibacter</taxon>
    </lineage>
</organism>
<reference evidence="1 2" key="1">
    <citation type="submission" date="2024-04" db="EMBL/GenBank/DDBJ databases">
        <title>Draft genome sequence of Sessilibacter corallicola NBRC 116591.</title>
        <authorList>
            <person name="Miyakawa T."/>
            <person name="Kusuya Y."/>
            <person name="Miura T."/>
        </authorList>
    </citation>
    <scope>NUCLEOTIDE SEQUENCE [LARGE SCALE GENOMIC DNA]</scope>
    <source>
        <strain evidence="1 2">KU-00831-HH</strain>
    </source>
</reference>
<dbReference type="RefSeq" id="WP_353302391.1">
    <property type="nucleotide sequence ID" value="NZ_BAABWN010000004.1"/>
</dbReference>
<evidence type="ECO:0000313" key="1">
    <source>
        <dbReference type="EMBL" id="GAA6167755.1"/>
    </source>
</evidence>
<protein>
    <recommendedName>
        <fullName evidence="3">DUF3144 domain-containing protein</fullName>
    </recommendedName>
</protein>
<dbReference type="Gene3D" id="1.10.287.3020">
    <property type="match status" value="1"/>
</dbReference>
<sequence length="99" mass="11774">MSETDNHEDKIWNLIDQFVDMANSSCEDGLSPGDVHQALTYASARWGAFIVAANSETRDEFREDIKDSQKFFLDQFREYLKDNFNEYDENFKIYRREED</sequence>
<name>A0ABQ0A7Y9_9GAMM</name>
<comment type="caution">
    <text evidence="1">The sequence shown here is derived from an EMBL/GenBank/DDBJ whole genome shotgun (WGS) entry which is preliminary data.</text>
</comment>
<dbReference type="Pfam" id="PF11342">
    <property type="entry name" value="DUF3144"/>
    <property type="match status" value="1"/>
</dbReference>
<proteinExistence type="predicted"/>